<reference evidence="1" key="1">
    <citation type="submission" date="2018-05" db="EMBL/GenBank/DDBJ databases">
        <authorList>
            <person name="Lanie J.A."/>
            <person name="Ng W.-L."/>
            <person name="Kazmierczak K.M."/>
            <person name="Andrzejewski T.M."/>
            <person name="Davidsen T.M."/>
            <person name="Wayne K.J."/>
            <person name="Tettelin H."/>
            <person name="Glass J.I."/>
            <person name="Rusch D."/>
            <person name="Podicherti R."/>
            <person name="Tsui H.-C.T."/>
            <person name="Winkler M.E."/>
        </authorList>
    </citation>
    <scope>NUCLEOTIDE SEQUENCE</scope>
</reference>
<protein>
    <submittedName>
        <fullName evidence="1">Uncharacterized protein</fullName>
    </submittedName>
</protein>
<evidence type="ECO:0000313" key="1">
    <source>
        <dbReference type="EMBL" id="SVB59137.1"/>
    </source>
</evidence>
<accession>A0A382FAJ8</accession>
<sequence length="65" mass="7478">MAKAWPFGKKSIKPRQIKRSGKRKIIVYERKPDDTSEEKMADRSHLEDAAFKDAMALLGDDSKKQ</sequence>
<dbReference type="AlphaFoldDB" id="A0A382FAJ8"/>
<dbReference type="EMBL" id="UINC01048516">
    <property type="protein sequence ID" value="SVB59137.1"/>
    <property type="molecule type" value="Genomic_DNA"/>
</dbReference>
<name>A0A382FAJ8_9ZZZZ</name>
<proteinExistence type="predicted"/>
<gene>
    <name evidence="1" type="ORF">METZ01_LOCUS211991</name>
</gene>
<organism evidence="1">
    <name type="scientific">marine metagenome</name>
    <dbReference type="NCBI Taxonomy" id="408172"/>
    <lineage>
        <taxon>unclassified sequences</taxon>
        <taxon>metagenomes</taxon>
        <taxon>ecological metagenomes</taxon>
    </lineage>
</organism>